<gene>
    <name evidence="15" type="ORF">Q8A67_024376</name>
</gene>
<sequence>MLLKACQCGIQYVTRPKTGLELSFIKSSFHNMPCVAAAHFLILYGSQRGQAQSIAEEICQQAAERGFTADISCLSNQDKYNVDSEIRPVVFVVSTTGDGDPPDTAQKFVRKIKNKSLPQDHFSSLHYALLALGDTNYANFCNGGKIIDSRLQQLGAKHFYATGHADDGTGLEVVVDPWIEGLWDALKKTFSSMATSNQQGTDLRDCIQDNYHKTASDQEKNKSDLEVDLHLLKLSEVDSQKGKTITSDSSDAETLSTTLVASLKQSVPPLSESALNVPAFPASYLEVLLEQAPKEGETLPSDKDGYREVSISKAVRLTQDDAVKSAILLELDISEQNIAYQPGDAFDILCPNRASEVEELLLRLDLQTQKNCAVQVNLLKNSSKKAAKVPLHIPQNASLQFILTWCLEIRSTPKKAFVRALADFTQNGSEKRRLLELCSKEGSADYNSFVRDANVCLLDLLRAFPSCLPPLSLLFEHLPKLQPRAYSAASSSLQHPGKVHFVFNVVEFPACPEHPARTGLCTGWLADHISSILRPPGTVPASEHLGTSALPKVHVRPRPSSTFHLPADSSVPVVMVGPGTGVAPFIGFLQQREKEREANHEGTFGDTWLFFGCRHKNKDFLFREELERFAHNGTLSHLIVCFSRDEPDAVGTINRPTYVQHNLRLHAENIASILLKDKGCLYVCGDAKNMAKDVNDTLLEIIGNELQIDKLDAMKTVAGLREEKRYLQDIWS</sequence>
<keyword evidence="8" id="KW-0521">NADP</keyword>
<feature type="domain" description="FAD-binding FR-type" evidence="14">
    <location>
        <begin position="304"/>
        <end position="566"/>
    </location>
</feature>
<organism evidence="15 16">
    <name type="scientific">Cirrhinus molitorella</name>
    <name type="common">mud carp</name>
    <dbReference type="NCBI Taxonomy" id="172907"/>
    <lineage>
        <taxon>Eukaryota</taxon>
        <taxon>Metazoa</taxon>
        <taxon>Chordata</taxon>
        <taxon>Craniata</taxon>
        <taxon>Vertebrata</taxon>
        <taxon>Euteleostomi</taxon>
        <taxon>Actinopterygii</taxon>
        <taxon>Neopterygii</taxon>
        <taxon>Teleostei</taxon>
        <taxon>Ostariophysi</taxon>
        <taxon>Cypriniformes</taxon>
        <taxon>Cyprinidae</taxon>
        <taxon>Labeoninae</taxon>
        <taxon>Labeonini</taxon>
        <taxon>Cirrhinus</taxon>
    </lineage>
</organism>
<comment type="caution">
    <text evidence="15">The sequence shown here is derived from an EMBL/GenBank/DDBJ whole genome shotgun (WGS) entry which is preliminary data.</text>
</comment>
<dbReference type="InterPro" id="IPR008254">
    <property type="entry name" value="Flavodoxin/NO_synth"/>
</dbReference>
<dbReference type="CDD" id="cd06203">
    <property type="entry name" value="methionine_synthase_red"/>
    <property type="match status" value="1"/>
</dbReference>
<dbReference type="PANTHER" id="PTHR19384:SF84">
    <property type="entry name" value="METHIONINE SYNTHASE REDUCTASE"/>
    <property type="match status" value="1"/>
</dbReference>
<dbReference type="SUPFAM" id="SSF52343">
    <property type="entry name" value="Ferredoxin reductase-like, C-terminal NADP-linked domain"/>
    <property type="match status" value="1"/>
</dbReference>
<evidence type="ECO:0000313" key="15">
    <source>
        <dbReference type="EMBL" id="KAK2869984.1"/>
    </source>
</evidence>
<dbReference type="InterPro" id="IPR017927">
    <property type="entry name" value="FAD-bd_FR_type"/>
</dbReference>
<dbReference type="Gene3D" id="2.40.30.10">
    <property type="entry name" value="Translation factors"/>
    <property type="match status" value="1"/>
</dbReference>
<accession>A0AA88P500</accession>
<dbReference type="Pfam" id="PF00175">
    <property type="entry name" value="NAD_binding_1"/>
    <property type="match status" value="1"/>
</dbReference>
<dbReference type="PROSITE" id="PS50902">
    <property type="entry name" value="FLAVODOXIN_LIKE"/>
    <property type="match status" value="1"/>
</dbReference>
<comment type="cofactor">
    <cofactor evidence="2">
        <name>FAD</name>
        <dbReference type="ChEBI" id="CHEBI:57692"/>
    </cofactor>
</comment>
<dbReference type="FunFam" id="1.20.990.10:FF:000007">
    <property type="entry name" value="Methionine synthase reductase"/>
    <property type="match status" value="1"/>
</dbReference>
<dbReference type="FunFam" id="3.40.50.360:FF:000059">
    <property type="entry name" value="5-methyltetrahydrofolate-homocysteine methyltransferase reductase"/>
    <property type="match status" value="1"/>
</dbReference>
<dbReference type="GO" id="GO:0050667">
    <property type="term" value="P:homocysteine metabolic process"/>
    <property type="evidence" value="ECO:0007669"/>
    <property type="project" value="TreeGrafter"/>
</dbReference>
<dbReference type="SUPFAM" id="SSF52218">
    <property type="entry name" value="Flavoproteins"/>
    <property type="match status" value="1"/>
</dbReference>
<keyword evidence="5" id="KW-0288">FMN</keyword>
<evidence type="ECO:0000256" key="11">
    <source>
        <dbReference type="ARBA" id="ARBA00039088"/>
    </source>
</evidence>
<dbReference type="AlphaFoldDB" id="A0AA88P500"/>
<dbReference type="InterPro" id="IPR017938">
    <property type="entry name" value="Riboflavin_synthase-like_b-brl"/>
</dbReference>
<evidence type="ECO:0000259" key="14">
    <source>
        <dbReference type="PROSITE" id="PS51384"/>
    </source>
</evidence>
<dbReference type="GO" id="GO:0009086">
    <property type="term" value="P:methionine biosynthetic process"/>
    <property type="evidence" value="ECO:0007669"/>
    <property type="project" value="UniProtKB-KW"/>
</dbReference>
<dbReference type="FunFam" id="3.40.50.80:FF:000018">
    <property type="entry name" value="NADPH--cytochrome P450 reductase"/>
    <property type="match status" value="1"/>
</dbReference>
<keyword evidence="4" id="KW-0285">Flavoprotein</keyword>
<comment type="cofactor">
    <cofactor evidence="1">
        <name>FMN</name>
        <dbReference type="ChEBI" id="CHEBI:58210"/>
    </cofactor>
</comment>
<reference evidence="15" key="1">
    <citation type="submission" date="2023-08" db="EMBL/GenBank/DDBJ databases">
        <title>Chromosome-level Genome Assembly of mud carp (Cirrhinus molitorella).</title>
        <authorList>
            <person name="Liu H."/>
        </authorList>
    </citation>
    <scope>NUCLEOTIDE SEQUENCE</scope>
    <source>
        <strain evidence="15">Prfri</strain>
        <tissue evidence="15">Muscle</tissue>
    </source>
</reference>
<keyword evidence="9" id="KW-0560">Oxidoreductase</keyword>
<evidence type="ECO:0000259" key="13">
    <source>
        <dbReference type="PROSITE" id="PS50902"/>
    </source>
</evidence>
<dbReference type="Pfam" id="PF00667">
    <property type="entry name" value="FAD_binding_1"/>
    <property type="match status" value="1"/>
</dbReference>
<dbReference type="EC" id="1.16.1.8" evidence="11"/>
<evidence type="ECO:0000256" key="8">
    <source>
        <dbReference type="ARBA" id="ARBA00022857"/>
    </source>
</evidence>
<keyword evidence="3" id="KW-0028">Amino-acid biosynthesis</keyword>
<evidence type="ECO:0000256" key="6">
    <source>
        <dbReference type="ARBA" id="ARBA00022691"/>
    </source>
</evidence>
<dbReference type="GO" id="GO:0010181">
    <property type="term" value="F:FMN binding"/>
    <property type="evidence" value="ECO:0007669"/>
    <property type="project" value="InterPro"/>
</dbReference>
<dbReference type="GO" id="GO:0005829">
    <property type="term" value="C:cytosol"/>
    <property type="evidence" value="ECO:0007669"/>
    <property type="project" value="TreeGrafter"/>
</dbReference>
<evidence type="ECO:0000256" key="2">
    <source>
        <dbReference type="ARBA" id="ARBA00001974"/>
    </source>
</evidence>
<dbReference type="PRINTS" id="PR00371">
    <property type="entry name" value="FPNCR"/>
</dbReference>
<dbReference type="Pfam" id="PF00258">
    <property type="entry name" value="Flavodoxin_1"/>
    <property type="match status" value="1"/>
</dbReference>
<protein>
    <recommendedName>
        <fullName evidence="12">Methionine synthase reductase</fullName>
        <ecNumber evidence="11">1.16.1.8</ecNumber>
    </recommendedName>
</protein>
<dbReference type="InterPro" id="IPR023173">
    <property type="entry name" value="NADPH_Cyt_P450_Rdtase_alpha"/>
</dbReference>
<dbReference type="PROSITE" id="PS51384">
    <property type="entry name" value="FAD_FR"/>
    <property type="match status" value="1"/>
</dbReference>
<keyword evidence="10" id="KW-0486">Methionine biosynthesis</keyword>
<evidence type="ECO:0000256" key="5">
    <source>
        <dbReference type="ARBA" id="ARBA00022643"/>
    </source>
</evidence>
<dbReference type="Gene3D" id="3.40.50.360">
    <property type="match status" value="1"/>
</dbReference>
<dbReference type="PRINTS" id="PR00369">
    <property type="entry name" value="FLAVODOXIN"/>
</dbReference>
<dbReference type="InterPro" id="IPR039261">
    <property type="entry name" value="FNR_nucleotide-bd"/>
</dbReference>
<dbReference type="InterPro" id="IPR001433">
    <property type="entry name" value="OxRdtase_FAD/NAD-bd"/>
</dbReference>
<evidence type="ECO:0000256" key="10">
    <source>
        <dbReference type="ARBA" id="ARBA00023167"/>
    </source>
</evidence>
<evidence type="ECO:0000256" key="4">
    <source>
        <dbReference type="ARBA" id="ARBA00022630"/>
    </source>
</evidence>
<dbReference type="Gene3D" id="3.40.50.80">
    <property type="entry name" value="Nucleotide-binding domain of ferredoxin-NADP reductase (FNR) module"/>
    <property type="match status" value="1"/>
</dbReference>
<dbReference type="GO" id="GO:0050660">
    <property type="term" value="F:flavin adenine dinucleotide binding"/>
    <property type="evidence" value="ECO:0007669"/>
    <property type="project" value="TreeGrafter"/>
</dbReference>
<dbReference type="InterPro" id="IPR003097">
    <property type="entry name" value="CysJ-like_FAD-binding"/>
</dbReference>
<dbReference type="InterPro" id="IPR001094">
    <property type="entry name" value="Flavdoxin-like"/>
</dbReference>
<dbReference type="Proteomes" id="UP001187343">
    <property type="component" value="Unassembled WGS sequence"/>
</dbReference>
<evidence type="ECO:0000256" key="3">
    <source>
        <dbReference type="ARBA" id="ARBA00022605"/>
    </source>
</evidence>
<dbReference type="SUPFAM" id="SSF63380">
    <property type="entry name" value="Riboflavin synthase domain-like"/>
    <property type="match status" value="1"/>
</dbReference>
<evidence type="ECO:0000256" key="9">
    <source>
        <dbReference type="ARBA" id="ARBA00023002"/>
    </source>
</evidence>
<dbReference type="InterPro" id="IPR029039">
    <property type="entry name" value="Flavoprotein-like_sf"/>
</dbReference>
<dbReference type="PANTHER" id="PTHR19384">
    <property type="entry name" value="NITRIC OXIDE SYNTHASE-RELATED"/>
    <property type="match status" value="1"/>
</dbReference>
<keyword evidence="7" id="KW-0274">FAD</keyword>
<dbReference type="Gene3D" id="1.20.990.10">
    <property type="entry name" value="NADPH-cytochrome p450 Reductase, Chain A, domain 3"/>
    <property type="match status" value="1"/>
</dbReference>
<name>A0AA88P500_9TELE</name>
<evidence type="ECO:0000313" key="16">
    <source>
        <dbReference type="Proteomes" id="UP001187343"/>
    </source>
</evidence>
<evidence type="ECO:0000256" key="1">
    <source>
        <dbReference type="ARBA" id="ARBA00001917"/>
    </source>
</evidence>
<keyword evidence="6" id="KW-0949">S-adenosyl-L-methionine</keyword>
<dbReference type="EMBL" id="JAUYZG010000024">
    <property type="protein sequence ID" value="KAK2869984.1"/>
    <property type="molecule type" value="Genomic_DNA"/>
</dbReference>
<feature type="domain" description="Flavodoxin-like" evidence="13">
    <location>
        <begin position="40"/>
        <end position="183"/>
    </location>
</feature>
<dbReference type="InterPro" id="IPR001709">
    <property type="entry name" value="Flavoprot_Pyr_Nucl_cyt_Rdtase"/>
</dbReference>
<evidence type="ECO:0000256" key="7">
    <source>
        <dbReference type="ARBA" id="ARBA00022827"/>
    </source>
</evidence>
<dbReference type="GO" id="GO:0030586">
    <property type="term" value="F:[methionine synthase] reductase (NADPH) activity"/>
    <property type="evidence" value="ECO:0007669"/>
    <property type="project" value="UniProtKB-EC"/>
</dbReference>
<proteinExistence type="predicted"/>
<keyword evidence="16" id="KW-1185">Reference proteome</keyword>
<evidence type="ECO:0000256" key="12">
    <source>
        <dbReference type="ARBA" id="ARBA00040659"/>
    </source>
</evidence>